<feature type="active site" description="Charge relay system" evidence="15">
    <location>
        <position position="302"/>
    </location>
</feature>
<keyword evidence="6 15" id="KW-0645">Protease</keyword>
<dbReference type="GO" id="GO:0046872">
    <property type="term" value="F:metal ion binding"/>
    <property type="evidence" value="ECO:0007669"/>
    <property type="project" value="UniProtKB-UniRule"/>
</dbReference>
<feature type="active site" description="Charge relay system" evidence="15">
    <location>
        <position position="1211"/>
    </location>
</feature>
<comment type="subcellular location">
    <subcellularLocation>
        <location evidence="3">Secreted</location>
        <location evidence="3">Extracellular space</location>
    </subcellularLocation>
</comment>
<comment type="caution">
    <text evidence="19">The sequence shown here is derived from an EMBL/GenBank/DDBJ whole genome shotgun (WGS) entry which is preliminary data.</text>
</comment>
<dbReference type="GO" id="GO:0004252">
    <property type="term" value="F:serine-type endopeptidase activity"/>
    <property type="evidence" value="ECO:0007669"/>
    <property type="project" value="UniProtKB-UniRule"/>
</dbReference>
<feature type="region of interest" description="Disordered" evidence="16">
    <location>
        <begin position="827"/>
        <end position="847"/>
    </location>
</feature>
<evidence type="ECO:0000256" key="16">
    <source>
        <dbReference type="SAM" id="MobiDB-lite"/>
    </source>
</evidence>
<evidence type="ECO:0000256" key="7">
    <source>
        <dbReference type="ARBA" id="ARBA00022723"/>
    </source>
</evidence>
<dbReference type="Gene3D" id="3.40.50.200">
    <property type="entry name" value="Peptidase S8/S53 domain"/>
    <property type="match status" value="2"/>
</dbReference>
<evidence type="ECO:0000256" key="1">
    <source>
        <dbReference type="ARBA" id="ARBA00001910"/>
    </source>
</evidence>
<feature type="binding site" evidence="15">
    <location>
        <position position="1273"/>
    </location>
    <ligand>
        <name>Ca(2+)</name>
        <dbReference type="ChEBI" id="CHEBI:29108"/>
    </ligand>
</feature>
<dbReference type="PROSITE" id="PS51695">
    <property type="entry name" value="SEDOLISIN"/>
    <property type="match status" value="2"/>
</dbReference>
<evidence type="ECO:0000256" key="15">
    <source>
        <dbReference type="PROSITE-ProRule" id="PRU01032"/>
    </source>
</evidence>
<dbReference type="SUPFAM" id="SSF52743">
    <property type="entry name" value="Subtilisin-like"/>
    <property type="match status" value="2"/>
</dbReference>
<keyword evidence="14" id="KW-0325">Glycoprotein</keyword>
<evidence type="ECO:0000256" key="13">
    <source>
        <dbReference type="ARBA" id="ARBA00023145"/>
    </source>
</evidence>
<evidence type="ECO:0000313" key="19">
    <source>
        <dbReference type="EMBL" id="PPQ72513.1"/>
    </source>
</evidence>
<evidence type="ECO:0000256" key="12">
    <source>
        <dbReference type="ARBA" id="ARBA00023026"/>
    </source>
</evidence>
<evidence type="ECO:0000256" key="2">
    <source>
        <dbReference type="ARBA" id="ARBA00002451"/>
    </source>
</evidence>
<feature type="active site" description="Charge relay system" evidence="15">
    <location>
        <position position="944"/>
    </location>
</feature>
<evidence type="ECO:0000259" key="18">
    <source>
        <dbReference type="PROSITE" id="PS51695"/>
    </source>
</evidence>
<gene>
    <name evidence="19" type="ORF">CVT26_004028</name>
</gene>
<dbReference type="CDD" id="cd04056">
    <property type="entry name" value="Peptidases_S53"/>
    <property type="match status" value="2"/>
</dbReference>
<name>A0A409W213_9AGAR</name>
<dbReference type="Pfam" id="PF09286">
    <property type="entry name" value="Pro-kuma_activ"/>
    <property type="match status" value="2"/>
</dbReference>
<dbReference type="SUPFAM" id="SSF54897">
    <property type="entry name" value="Protease propeptides/inhibitors"/>
    <property type="match status" value="2"/>
</dbReference>
<keyword evidence="10 15" id="KW-0720">Serine protease</keyword>
<comment type="cofactor">
    <cofactor evidence="15">
        <name>Ca(2+)</name>
        <dbReference type="ChEBI" id="CHEBI:29108"/>
    </cofactor>
    <text evidence="15">Binds 1 Ca(2+) ion per subunit.</text>
</comment>
<dbReference type="GO" id="GO:0008240">
    <property type="term" value="F:tripeptidyl-peptidase activity"/>
    <property type="evidence" value="ECO:0007669"/>
    <property type="project" value="UniProtKB-EC"/>
</dbReference>
<dbReference type="InParanoid" id="A0A409W213"/>
<dbReference type="FunFam" id="3.40.50.200:FF:000015">
    <property type="entry name" value="Tripeptidyl peptidase A"/>
    <property type="match status" value="1"/>
</dbReference>
<dbReference type="PANTHER" id="PTHR14218">
    <property type="entry name" value="PROTEASE S8 TRIPEPTIDYL PEPTIDASE I CLN2"/>
    <property type="match status" value="1"/>
</dbReference>
<keyword evidence="11 15" id="KW-0106">Calcium</keyword>
<evidence type="ECO:0000256" key="8">
    <source>
        <dbReference type="ARBA" id="ARBA00022729"/>
    </source>
</evidence>
<evidence type="ECO:0000256" key="3">
    <source>
        <dbReference type="ARBA" id="ARBA00004239"/>
    </source>
</evidence>
<keyword evidence="20" id="KW-1185">Reference proteome</keyword>
<dbReference type="Proteomes" id="UP000284706">
    <property type="component" value="Unassembled WGS sequence"/>
</dbReference>
<feature type="domain" description="Peptidase S53" evidence="18">
    <location>
        <begin position="867"/>
        <end position="1295"/>
    </location>
</feature>
<evidence type="ECO:0000256" key="14">
    <source>
        <dbReference type="ARBA" id="ARBA00023180"/>
    </source>
</evidence>
<evidence type="ECO:0000256" key="5">
    <source>
        <dbReference type="ARBA" id="ARBA00022525"/>
    </source>
</evidence>
<sequence>MRHLRLSWLAFVAVVTAAPHQFTHVVHEKRAANPEFHGWAQDRRVELDKVLPMRFGLTQQNMHRLEEMLLEVSHPESPRYAQHYSASEVVDLFAPSKETIEAVSGWLMDSGISRDRLRLSANKGWIYVNATIAEVEELLKTEYHVYAHPSGDEQIGCHEYSVPTHLREHIDLIKPTVHFNHRPIANSRLQRRAAPNLGAPSKFTGPKTTDQHVRITPSLENCDQIITPDCLRALYSINYKPKATKKNTYGIVEFTPQSFLAGDLDLFFGNFSPSQVGDRPIPILIDGAVVQTTNQSFDFNGESDLDLQYAMTLTNPQPITLLQTGDLVEGAGFDNWLDAVDGSFCTFEGGDDPDQDGIYPDPLPGGFKGKISNVYGPESCGIIAPPHTVSVSYLQDESTVTAKFGNRQCTEYAKLGLMGTTVFHSSGDNGVAGNGGVCLNANPDEPVNNGAVFNPGFPASCPFVTAVGATQVNPGSTVNDPEGACEQVIFSGGGFSNIFPLPSFQAAAVKSFLKEHPPPFTNGQFNNSGNARAFPDISANGANYVIGIDGEFELVFGTSASSPVVGSIITLVNDARIAVGKRPVGFLNPVIYSDLFKPAFNDITSGGNQGCGTPGFTATKGWDPVTGELSSRILEALSGVAFAAPSRRSPSILHEKRAAEPLDWELTRRLEGDKIIPLRIGLTQQNLHRIEEMLLSVSHPESPTYGQHYSPAEVVDLFAPSAQTVSTVTKWLVDSGFTRDRLRLSANKGWLAMNATVAEIEELLGAEYYVFTHSETGVEQFGPFKACLIRILLLKALLLGCHNYSLPAHVRDHVDLIRPTVQFSHRPSPMSLKKRGGGLGMPSSRTGPKKADKAVIFSPSLDNCDTLITLDCLRALYNIDYKPVATSKNTYGIVEFTPQAFLEGDLDLFFGNFSPSLVGVRPIPVLIDGAVVQTTDQSFDFNGESDLDLEYAMGLTNPQTITLLQTGDLVEGAGFDNWLDAVDGSFCTFEGGDDPQQDGIYPDPLPGGFQGNESCGIVTPPFVVSVSYGQDEASITAKSATRQCTEYGKLGMLGTTILYSSGDDGVAGGGGTCLNSALRPARNGRVFNPGFPVTCPFLTAVGATQVNPGSKVTDPEGACEQVIFSGGGFSNIFAYVSTNLVQAISFHALQFRMPDYQAAAVNGFLTNHKPPFTSAQFNNSGTVRAFPDLSANGANYVIGIDGEFELVFGTSASSPVVGSMITLINDARLAAGKGPVGFINPAIYSDSFAPAFNDITSGGNQGCGTAGFTATTGWDPVTGVGTPNLAKLLPLFLALP</sequence>
<reference evidence="19 20" key="1">
    <citation type="journal article" date="2018" name="Evol. Lett.">
        <title>Horizontal gene cluster transfer increased hallucinogenic mushroom diversity.</title>
        <authorList>
            <person name="Reynolds H.T."/>
            <person name="Vijayakumar V."/>
            <person name="Gluck-Thaler E."/>
            <person name="Korotkin H.B."/>
            <person name="Matheny P.B."/>
            <person name="Slot J.C."/>
        </authorList>
    </citation>
    <scope>NUCLEOTIDE SEQUENCE [LARGE SCALE GENOMIC DNA]</scope>
    <source>
        <strain evidence="19 20">SRW20</strain>
    </source>
</reference>
<dbReference type="GO" id="GO:0005576">
    <property type="term" value="C:extracellular region"/>
    <property type="evidence" value="ECO:0007669"/>
    <property type="project" value="UniProtKB-SubCell"/>
</dbReference>
<proteinExistence type="predicted"/>
<dbReference type="InterPro" id="IPR036852">
    <property type="entry name" value="Peptidase_S8/S53_dom_sf"/>
</dbReference>
<feature type="active site" description="Charge relay system" evidence="15">
    <location>
        <position position="559"/>
    </location>
</feature>
<dbReference type="EC" id="3.4.14.10" evidence="4"/>
<evidence type="ECO:0000256" key="10">
    <source>
        <dbReference type="ARBA" id="ARBA00022825"/>
    </source>
</evidence>
<keyword evidence="12" id="KW-0843">Virulence</keyword>
<feature type="active site" description="Charge relay system" evidence="15">
    <location>
        <position position="948"/>
    </location>
</feature>
<feature type="binding site" evidence="15">
    <location>
        <position position="603"/>
    </location>
    <ligand>
        <name>Ca(2+)</name>
        <dbReference type="ChEBI" id="CHEBI:29108"/>
    </ligand>
</feature>
<evidence type="ECO:0000256" key="9">
    <source>
        <dbReference type="ARBA" id="ARBA00022801"/>
    </source>
</evidence>
<keyword evidence="7 15" id="KW-0479">Metal-binding</keyword>
<dbReference type="STRING" id="231916.A0A409W213"/>
<accession>A0A409W213</accession>
<feature type="binding site" evidence="15">
    <location>
        <position position="1255"/>
    </location>
    <ligand>
        <name>Ca(2+)</name>
        <dbReference type="ChEBI" id="CHEBI:29108"/>
    </ligand>
</feature>
<dbReference type="OrthoDB" id="409122at2759"/>
<evidence type="ECO:0000256" key="6">
    <source>
        <dbReference type="ARBA" id="ARBA00022670"/>
    </source>
</evidence>
<dbReference type="CDD" id="cd11377">
    <property type="entry name" value="Pro-peptidase_S53"/>
    <property type="match status" value="2"/>
</dbReference>
<dbReference type="InterPro" id="IPR015366">
    <property type="entry name" value="S53_propep"/>
</dbReference>
<feature type="binding site" evidence="15">
    <location>
        <position position="1254"/>
    </location>
    <ligand>
        <name>Ca(2+)</name>
        <dbReference type="ChEBI" id="CHEBI:29108"/>
    </ligand>
</feature>
<feature type="binding site" evidence="15">
    <location>
        <position position="602"/>
    </location>
    <ligand>
        <name>Ca(2+)</name>
        <dbReference type="ChEBI" id="CHEBI:29108"/>
    </ligand>
</feature>
<dbReference type="InterPro" id="IPR050819">
    <property type="entry name" value="Tripeptidyl-peptidase_I"/>
</dbReference>
<comment type="function">
    <text evidence="2">Secreted tripeptidyl-peptidase which degrades proteins at acidic pHs and is involved in virulence.</text>
</comment>
<evidence type="ECO:0000256" key="17">
    <source>
        <dbReference type="SAM" id="SignalP"/>
    </source>
</evidence>
<keyword evidence="5" id="KW-0964">Secreted</keyword>
<dbReference type="InterPro" id="IPR030400">
    <property type="entry name" value="Sedolisin_dom"/>
</dbReference>
<dbReference type="EMBL" id="NHYE01005453">
    <property type="protein sequence ID" value="PPQ72513.1"/>
    <property type="molecule type" value="Genomic_DNA"/>
</dbReference>
<evidence type="ECO:0000313" key="20">
    <source>
        <dbReference type="Proteomes" id="UP000284706"/>
    </source>
</evidence>
<feature type="domain" description="Peptidase S53" evidence="18">
    <location>
        <begin position="225"/>
        <end position="643"/>
    </location>
</feature>
<feature type="active site" description="Charge relay system" evidence="15">
    <location>
        <position position="306"/>
    </location>
</feature>
<feature type="chain" id="PRO_5019566976" description="tripeptidyl-peptidase II" evidence="17">
    <location>
        <begin position="18"/>
        <end position="1296"/>
    </location>
</feature>
<keyword evidence="8 17" id="KW-0732">Signal</keyword>
<feature type="binding site" evidence="15">
    <location>
        <position position="623"/>
    </location>
    <ligand>
        <name>Ca(2+)</name>
        <dbReference type="ChEBI" id="CHEBI:29108"/>
    </ligand>
</feature>
<keyword evidence="9 15" id="KW-0378">Hydrolase</keyword>
<feature type="signal peptide" evidence="17">
    <location>
        <begin position="1"/>
        <end position="17"/>
    </location>
</feature>
<feature type="binding site" evidence="15">
    <location>
        <position position="1275"/>
    </location>
    <ligand>
        <name>Ca(2+)</name>
        <dbReference type="ChEBI" id="CHEBI:29108"/>
    </ligand>
</feature>
<evidence type="ECO:0000256" key="4">
    <source>
        <dbReference type="ARBA" id="ARBA00012462"/>
    </source>
</evidence>
<dbReference type="GO" id="GO:0006508">
    <property type="term" value="P:proteolysis"/>
    <property type="evidence" value="ECO:0007669"/>
    <property type="project" value="UniProtKB-KW"/>
</dbReference>
<dbReference type="PANTHER" id="PTHR14218:SF19">
    <property type="entry name" value="SERINE PROTEASE AORO, PUTATIVE (AFU_ORTHOLOGUE AFUA_6G10250)-RELATED"/>
    <property type="match status" value="1"/>
</dbReference>
<protein>
    <recommendedName>
        <fullName evidence="4">tripeptidyl-peptidase II</fullName>
        <ecNumber evidence="4">3.4.14.10</ecNumber>
    </recommendedName>
</protein>
<evidence type="ECO:0000256" key="11">
    <source>
        <dbReference type="ARBA" id="ARBA00022837"/>
    </source>
</evidence>
<comment type="catalytic activity">
    <reaction evidence="1">
        <text>Release of an N-terminal tripeptide from a polypeptide.</text>
        <dbReference type="EC" id="3.4.14.10"/>
    </reaction>
</comment>
<dbReference type="SMART" id="SM00944">
    <property type="entry name" value="Pro-kuma_activ"/>
    <property type="match status" value="2"/>
</dbReference>
<keyword evidence="13" id="KW-0865">Zymogen</keyword>
<feature type="binding site" evidence="15">
    <location>
        <position position="621"/>
    </location>
    <ligand>
        <name>Ca(2+)</name>
        <dbReference type="ChEBI" id="CHEBI:29108"/>
    </ligand>
</feature>
<organism evidence="19 20">
    <name type="scientific">Gymnopilus dilepis</name>
    <dbReference type="NCBI Taxonomy" id="231916"/>
    <lineage>
        <taxon>Eukaryota</taxon>
        <taxon>Fungi</taxon>
        <taxon>Dikarya</taxon>
        <taxon>Basidiomycota</taxon>
        <taxon>Agaricomycotina</taxon>
        <taxon>Agaricomycetes</taxon>
        <taxon>Agaricomycetidae</taxon>
        <taxon>Agaricales</taxon>
        <taxon>Agaricineae</taxon>
        <taxon>Hymenogastraceae</taxon>
        <taxon>Gymnopilus</taxon>
    </lineage>
</organism>